<protein>
    <submittedName>
        <fullName evidence="2">Hemin-degrading factor</fullName>
    </submittedName>
</protein>
<proteinExistence type="predicted"/>
<feature type="domain" description="Haemin-degrading HemS/ChuX" evidence="1">
    <location>
        <begin position="224"/>
        <end position="355"/>
    </location>
</feature>
<organism evidence="2 3">
    <name type="scientific">Kinneretia aquatilis</name>
    <dbReference type="NCBI Taxonomy" id="2070761"/>
    <lineage>
        <taxon>Bacteria</taxon>
        <taxon>Pseudomonadati</taxon>
        <taxon>Pseudomonadota</taxon>
        <taxon>Betaproteobacteria</taxon>
        <taxon>Burkholderiales</taxon>
        <taxon>Sphaerotilaceae</taxon>
        <taxon>Roseateles</taxon>
    </lineage>
</organism>
<evidence type="ECO:0000259" key="1">
    <source>
        <dbReference type="Pfam" id="PF05171"/>
    </source>
</evidence>
<comment type="caution">
    <text evidence="2">The sequence shown here is derived from an EMBL/GenBank/DDBJ whole genome shotgun (WGS) entry which is preliminary data.</text>
</comment>
<evidence type="ECO:0000313" key="3">
    <source>
        <dbReference type="Proteomes" id="UP000235916"/>
    </source>
</evidence>
<dbReference type="GO" id="GO:0006826">
    <property type="term" value="P:iron ion transport"/>
    <property type="evidence" value="ECO:0007669"/>
    <property type="project" value="InterPro"/>
</dbReference>
<dbReference type="SUPFAM" id="SSF144064">
    <property type="entry name" value="Heme iron utilization protein-like"/>
    <property type="match status" value="1"/>
</dbReference>
<dbReference type="EMBL" id="POSP01000001">
    <property type="protein sequence ID" value="PND40177.1"/>
    <property type="molecule type" value="Genomic_DNA"/>
</dbReference>
<dbReference type="CDD" id="cd16830">
    <property type="entry name" value="HemS-like_N"/>
    <property type="match status" value="1"/>
</dbReference>
<keyword evidence="3" id="KW-1185">Reference proteome</keyword>
<accession>A0A2N8L3A2</accession>
<dbReference type="Pfam" id="PF05171">
    <property type="entry name" value="HemS"/>
    <property type="match status" value="2"/>
</dbReference>
<name>A0A2N8L3A2_9BURK</name>
<dbReference type="AlphaFoldDB" id="A0A2N8L3A2"/>
<dbReference type="Proteomes" id="UP000235916">
    <property type="component" value="Unassembled WGS sequence"/>
</dbReference>
<dbReference type="InterPro" id="IPR053733">
    <property type="entry name" value="Heme_Transport_Util_sf"/>
</dbReference>
<dbReference type="InterPro" id="IPR007845">
    <property type="entry name" value="HemS/ChuX_dom"/>
</dbReference>
<dbReference type="OrthoDB" id="316630at2"/>
<sequence>MQASFSRLRQAFGHARLSPSAGQPARHRDIAHKLQISEGELVAAHLGAFTAEESPLRAQRLQPLWPELIEACEALGELMALTRNESCVHEKTGPYRGASAQGGVGLVLGGAIDLRLFYRAWAHGFALSERLADGAEQRSLQFFDASGQAIHKIFLRPESNQAAYEALVQRFAHVDQAPGIQVEAASTEPAEKPDAEIDLAGFHAAWASLRDTHDFFALLRRFGLSRPQALRLAEPQFAQALPLAAAQELLSRAAQEAVPLMVFTGNAGAIQIHSGPIQRVAVMGPWLNVLDPGFNLHLREDHIAQAWLVRKPTVDGLVCSLELFDAQGRNIAMMFGERKPGQAERCDWRTLLESLADRQAAAAEACP</sequence>
<feature type="domain" description="Haemin-degrading HemS/ChuX" evidence="1">
    <location>
        <begin position="36"/>
        <end position="171"/>
    </location>
</feature>
<dbReference type="Gene3D" id="3.40.1570.10">
    <property type="entry name" value="HemS/ChuS/ChuX like domains"/>
    <property type="match status" value="2"/>
</dbReference>
<gene>
    <name evidence="2" type="ORF">C1O66_01995</name>
</gene>
<reference evidence="2 3" key="1">
    <citation type="submission" date="2018-01" db="EMBL/GenBank/DDBJ databases">
        <title>Draft genome sequence of Paucibacter aquatile CR182 isolated from freshwater of the Nakdong River.</title>
        <authorList>
            <person name="Choi A."/>
            <person name="Chung E.J."/>
        </authorList>
    </citation>
    <scope>NUCLEOTIDE SEQUENCE [LARGE SCALE GENOMIC DNA]</scope>
    <source>
        <strain evidence="2 3">CR182</strain>
    </source>
</reference>
<evidence type="ECO:0000313" key="2">
    <source>
        <dbReference type="EMBL" id="PND40177.1"/>
    </source>
</evidence>
<dbReference type="CDD" id="cd16831">
    <property type="entry name" value="HemS-like_C"/>
    <property type="match status" value="1"/>
</dbReference>
<dbReference type="RefSeq" id="WP_102766311.1">
    <property type="nucleotide sequence ID" value="NZ_POSP01000001.1"/>
</dbReference>